<dbReference type="PANTHER" id="PTHR30537">
    <property type="entry name" value="HTH-TYPE TRANSCRIPTIONAL REGULATOR"/>
    <property type="match status" value="1"/>
</dbReference>
<keyword evidence="7" id="KW-1185">Reference proteome</keyword>
<dbReference type="Gene3D" id="3.40.190.10">
    <property type="entry name" value="Periplasmic binding protein-like II"/>
    <property type="match status" value="2"/>
</dbReference>
<dbReference type="PROSITE" id="PS50931">
    <property type="entry name" value="HTH_LYSR"/>
    <property type="match status" value="1"/>
</dbReference>
<dbReference type="InterPro" id="IPR005119">
    <property type="entry name" value="LysR_subst-bd"/>
</dbReference>
<dbReference type="InterPro" id="IPR058163">
    <property type="entry name" value="LysR-type_TF_proteobact-type"/>
</dbReference>
<organism evidence="6 7">
    <name type="scientific">Pseudaquabacterium pictum</name>
    <dbReference type="NCBI Taxonomy" id="2315236"/>
    <lineage>
        <taxon>Bacteria</taxon>
        <taxon>Pseudomonadati</taxon>
        <taxon>Pseudomonadota</taxon>
        <taxon>Betaproteobacteria</taxon>
        <taxon>Burkholderiales</taxon>
        <taxon>Sphaerotilaceae</taxon>
        <taxon>Pseudaquabacterium</taxon>
    </lineage>
</organism>
<feature type="domain" description="HTH lysR-type" evidence="5">
    <location>
        <begin position="9"/>
        <end position="66"/>
    </location>
</feature>
<dbReference type="GO" id="GO:0043565">
    <property type="term" value="F:sequence-specific DNA binding"/>
    <property type="evidence" value="ECO:0007669"/>
    <property type="project" value="TreeGrafter"/>
</dbReference>
<dbReference type="GO" id="GO:0006351">
    <property type="term" value="P:DNA-templated transcription"/>
    <property type="evidence" value="ECO:0007669"/>
    <property type="project" value="TreeGrafter"/>
</dbReference>
<evidence type="ECO:0000256" key="2">
    <source>
        <dbReference type="ARBA" id="ARBA00023015"/>
    </source>
</evidence>
<dbReference type="InterPro" id="IPR036390">
    <property type="entry name" value="WH_DNA-bd_sf"/>
</dbReference>
<dbReference type="PANTHER" id="PTHR30537:SF26">
    <property type="entry name" value="GLYCINE CLEAVAGE SYSTEM TRANSCRIPTIONAL ACTIVATOR"/>
    <property type="match status" value="1"/>
</dbReference>
<gene>
    <name evidence="6" type="ORF">AQPW35_30020</name>
</gene>
<comment type="similarity">
    <text evidence="1">Belongs to the LysR transcriptional regulatory family.</text>
</comment>
<keyword evidence="2" id="KW-0805">Transcription regulation</keyword>
<accession>A0A480AR78</accession>
<dbReference type="Pfam" id="PF00126">
    <property type="entry name" value="HTH_1"/>
    <property type="match status" value="1"/>
</dbReference>
<dbReference type="GO" id="GO:0003700">
    <property type="term" value="F:DNA-binding transcription factor activity"/>
    <property type="evidence" value="ECO:0007669"/>
    <property type="project" value="InterPro"/>
</dbReference>
<dbReference type="CDD" id="cd08432">
    <property type="entry name" value="PBP2_GcdR_TrpI_HvrB_AmpR_like"/>
    <property type="match status" value="1"/>
</dbReference>
<evidence type="ECO:0000313" key="6">
    <source>
        <dbReference type="EMBL" id="GCL63921.1"/>
    </source>
</evidence>
<dbReference type="PRINTS" id="PR00039">
    <property type="entry name" value="HTHLYSR"/>
</dbReference>
<evidence type="ECO:0000259" key="5">
    <source>
        <dbReference type="PROSITE" id="PS50931"/>
    </source>
</evidence>
<dbReference type="SUPFAM" id="SSF46785">
    <property type="entry name" value="Winged helix' DNA-binding domain"/>
    <property type="match status" value="1"/>
</dbReference>
<dbReference type="InterPro" id="IPR036388">
    <property type="entry name" value="WH-like_DNA-bd_sf"/>
</dbReference>
<dbReference type="Gene3D" id="1.10.10.10">
    <property type="entry name" value="Winged helix-like DNA-binding domain superfamily/Winged helix DNA-binding domain"/>
    <property type="match status" value="1"/>
</dbReference>
<dbReference type="Proteomes" id="UP000301751">
    <property type="component" value="Unassembled WGS sequence"/>
</dbReference>
<protein>
    <submittedName>
        <fullName evidence="6">LysR family transcriptional regulator</fullName>
    </submittedName>
</protein>
<keyword evidence="3" id="KW-0238">DNA-binding</keyword>
<evidence type="ECO:0000256" key="3">
    <source>
        <dbReference type="ARBA" id="ARBA00023125"/>
    </source>
</evidence>
<dbReference type="OrthoDB" id="8683153at2"/>
<dbReference type="SUPFAM" id="SSF53850">
    <property type="entry name" value="Periplasmic binding protein-like II"/>
    <property type="match status" value="1"/>
</dbReference>
<dbReference type="Pfam" id="PF03466">
    <property type="entry name" value="LysR_substrate"/>
    <property type="match status" value="1"/>
</dbReference>
<comment type="caution">
    <text evidence="6">The sequence shown here is derived from an EMBL/GenBank/DDBJ whole genome shotgun (WGS) entry which is preliminary data.</text>
</comment>
<reference evidence="7" key="1">
    <citation type="submission" date="2019-03" db="EMBL/GenBank/DDBJ databases">
        <title>Aquabacterium pictum sp.nov., the first bacteriochlorophyll a-containing freshwater bacterium in the genus Aquabacterium of the class Betaproteobacteria.</title>
        <authorList>
            <person name="Hirose S."/>
            <person name="Tank M."/>
            <person name="Hara E."/>
            <person name="Tamaki H."/>
            <person name="Takaichi S."/>
            <person name="Haruta S."/>
            <person name="Hanada S."/>
        </authorList>
    </citation>
    <scope>NUCLEOTIDE SEQUENCE [LARGE SCALE GENOMIC DNA]</scope>
    <source>
        <strain evidence="7">W35</strain>
    </source>
</reference>
<keyword evidence="4" id="KW-0804">Transcription</keyword>
<dbReference type="AlphaFoldDB" id="A0A480AR78"/>
<dbReference type="EMBL" id="BJCL01000007">
    <property type="protein sequence ID" value="GCL63921.1"/>
    <property type="molecule type" value="Genomic_DNA"/>
</dbReference>
<name>A0A480AR78_9BURK</name>
<proteinExistence type="inferred from homology"/>
<dbReference type="FunFam" id="1.10.10.10:FF:000001">
    <property type="entry name" value="LysR family transcriptional regulator"/>
    <property type="match status" value="1"/>
</dbReference>
<dbReference type="RefSeq" id="WP_137733656.1">
    <property type="nucleotide sequence ID" value="NZ_BJCL01000007.1"/>
</dbReference>
<evidence type="ECO:0000256" key="4">
    <source>
        <dbReference type="ARBA" id="ARBA00023163"/>
    </source>
</evidence>
<evidence type="ECO:0000313" key="7">
    <source>
        <dbReference type="Proteomes" id="UP000301751"/>
    </source>
</evidence>
<sequence length="329" mass="35689">MNPANRRPLSLDGLRAFEAVARRLSFSAAADELHLTQSAISRQIKALETELGAPLFNRGTRKVELTAAGILLRQAVLPALDGIDRSVRQIRVAQGRRAVSVSTFASFATLWLLPRLAGFQQQHPDIDIRISATDVRVDMDDPEVDVALRYDDANAVPPDAEPMFGELLTPAASPWLVQQAAQGQLPPLRTAADLAGHALLEEDDHHPSAANLSWLRWLALQGLTGLTPRRWIYLNYTHQQVQGALAGQGVALARMALVHEQIARGELVEPFGATGRVAAPFSYWLIPLPGARLRPELRAFITWVRGEAAVTRSALGEPGAVTDALGASL</sequence>
<dbReference type="InterPro" id="IPR000847">
    <property type="entry name" value="LysR_HTH_N"/>
</dbReference>
<evidence type="ECO:0000256" key="1">
    <source>
        <dbReference type="ARBA" id="ARBA00009437"/>
    </source>
</evidence>